<dbReference type="InterPro" id="IPR000524">
    <property type="entry name" value="Tscrpt_reg_HTH_GntR"/>
</dbReference>
<reference evidence="7 8" key="1">
    <citation type="submission" date="2023-12" db="EMBL/GenBank/DDBJ databases">
        <title>Pseudomonas machongensis sp. nov., isolated from wilted pepper plants (Capsicum annuum).</title>
        <authorList>
            <person name="Qiu M."/>
            <person name="Li Y."/>
            <person name="Liu Q."/>
            <person name="Zhang X."/>
            <person name="Huang Y."/>
            <person name="Guo R."/>
            <person name="Hu M."/>
            <person name="Zhou J."/>
            <person name="Zhou X."/>
        </authorList>
    </citation>
    <scope>NUCLEOTIDE SEQUENCE [LARGE SCALE GENOMIC DNA]</scope>
    <source>
        <strain evidence="7 8">MH2</strain>
    </source>
</reference>
<dbReference type="PANTHER" id="PTHR46577">
    <property type="entry name" value="HTH-TYPE TRANSCRIPTIONAL REGULATORY PROTEIN GABR"/>
    <property type="match status" value="1"/>
</dbReference>
<dbReference type="InterPro" id="IPR015421">
    <property type="entry name" value="PyrdxlP-dep_Trfase_major"/>
</dbReference>
<feature type="domain" description="HTH gntR-type" evidence="6">
    <location>
        <begin position="13"/>
        <end position="81"/>
    </location>
</feature>
<dbReference type="InterPro" id="IPR015424">
    <property type="entry name" value="PyrdxlP-dep_Trfase"/>
</dbReference>
<dbReference type="InterPro" id="IPR004839">
    <property type="entry name" value="Aminotransferase_I/II_large"/>
</dbReference>
<comment type="caution">
    <text evidence="7">The sequence shown here is derived from an EMBL/GenBank/DDBJ whole genome shotgun (WGS) entry which is preliminary data.</text>
</comment>
<dbReference type="CDD" id="cd00609">
    <property type="entry name" value="AAT_like"/>
    <property type="match status" value="1"/>
</dbReference>
<dbReference type="EMBL" id="JAYFUI010000187">
    <property type="protein sequence ID" value="MEA5673446.1"/>
    <property type="molecule type" value="Genomic_DNA"/>
</dbReference>
<keyword evidence="4" id="KW-0238">DNA-binding</keyword>
<dbReference type="Gene3D" id="1.10.10.10">
    <property type="entry name" value="Winged helix-like DNA-binding domain superfamily/Winged helix DNA-binding domain"/>
    <property type="match status" value="1"/>
</dbReference>
<evidence type="ECO:0000313" key="7">
    <source>
        <dbReference type="EMBL" id="MEA5673446.1"/>
    </source>
</evidence>
<dbReference type="PROSITE" id="PS50949">
    <property type="entry name" value="HTH_GNTR"/>
    <property type="match status" value="1"/>
</dbReference>
<protein>
    <submittedName>
        <fullName evidence="7">PLP-dependent aminotransferase family protein</fullName>
    </submittedName>
</protein>
<dbReference type="SUPFAM" id="SSF53383">
    <property type="entry name" value="PLP-dependent transferases"/>
    <property type="match status" value="1"/>
</dbReference>
<dbReference type="InterPro" id="IPR051446">
    <property type="entry name" value="HTH_trans_reg/aminotransferase"/>
</dbReference>
<dbReference type="SUPFAM" id="SSF46785">
    <property type="entry name" value="Winged helix' DNA-binding domain"/>
    <property type="match status" value="1"/>
</dbReference>
<evidence type="ECO:0000259" key="6">
    <source>
        <dbReference type="PROSITE" id="PS50949"/>
    </source>
</evidence>
<sequence>MPLNVSIDRAAKTPLTEQIRASIGAAIESGVLKPGARLPSWLDLAAQLGVSRGTVRAAYEMLVDAQFVVASRADGTRVCDRPALPAREETPPRETPFMELYREFTAGPAIFQLGVPAHESLPARLFSQIRSHAMRSEMRGSIQYPDPRGELELRRVVAAYVAIARGIECLPSQVIITSGFAGGLGLLLQTLGIGGRKAWIEDPGFPFSRKGLELAGLVPVPVPVDASGMDVEQGLRLAPDAGVALVTPGQHAPLGVTLSLPRRLSLLDWAAQNNAWIIEDDYLSELQLESRAAPALASLDRNGRVVHIGSFSKTISPALRLGFLIAPPALAPRLGEVAACLSPAPGPAVQLATAEFMQQGHYLRHLRRAKRLYRSQRDELLSALKERPLGADICSAGLAVLLRLPAGTPDVSIVREASMFGMSPGALSPWYLDQAQASSGILLGIATSSRRELERCCDRLDEIVGRFVEG</sequence>
<gene>
    <name evidence="7" type="ORF">VA602_19185</name>
</gene>
<accession>A0ABU5VJA9</accession>
<keyword evidence="8" id="KW-1185">Reference proteome</keyword>
<evidence type="ECO:0000256" key="4">
    <source>
        <dbReference type="ARBA" id="ARBA00023125"/>
    </source>
</evidence>
<dbReference type="PANTHER" id="PTHR46577:SF1">
    <property type="entry name" value="HTH-TYPE TRANSCRIPTIONAL REGULATORY PROTEIN GABR"/>
    <property type="match status" value="1"/>
</dbReference>
<comment type="similarity">
    <text evidence="1">In the C-terminal section; belongs to the class-I pyridoxal-phosphate-dependent aminotransferase family.</text>
</comment>
<evidence type="ECO:0000256" key="2">
    <source>
        <dbReference type="ARBA" id="ARBA00022898"/>
    </source>
</evidence>
<dbReference type="Gene3D" id="3.40.640.10">
    <property type="entry name" value="Type I PLP-dependent aspartate aminotransferase-like (Major domain)"/>
    <property type="match status" value="1"/>
</dbReference>
<proteinExistence type="inferred from homology"/>
<keyword evidence="7" id="KW-0808">Transferase</keyword>
<evidence type="ECO:0000256" key="1">
    <source>
        <dbReference type="ARBA" id="ARBA00005384"/>
    </source>
</evidence>
<keyword evidence="7" id="KW-0032">Aminotransferase</keyword>
<evidence type="ECO:0000256" key="5">
    <source>
        <dbReference type="ARBA" id="ARBA00023163"/>
    </source>
</evidence>
<name>A0ABU5VJA9_9PSED</name>
<keyword evidence="5" id="KW-0804">Transcription</keyword>
<keyword evidence="3" id="KW-0805">Transcription regulation</keyword>
<dbReference type="CDD" id="cd07377">
    <property type="entry name" value="WHTH_GntR"/>
    <property type="match status" value="1"/>
</dbReference>
<keyword evidence="2" id="KW-0663">Pyridoxal phosphate</keyword>
<evidence type="ECO:0000256" key="3">
    <source>
        <dbReference type="ARBA" id="ARBA00023015"/>
    </source>
</evidence>
<dbReference type="Proteomes" id="UP001302573">
    <property type="component" value="Unassembled WGS sequence"/>
</dbReference>
<dbReference type="RefSeq" id="WP_323453999.1">
    <property type="nucleotide sequence ID" value="NZ_JAYFUI010000187.1"/>
</dbReference>
<dbReference type="SMART" id="SM00345">
    <property type="entry name" value="HTH_GNTR"/>
    <property type="match status" value="1"/>
</dbReference>
<evidence type="ECO:0000313" key="8">
    <source>
        <dbReference type="Proteomes" id="UP001302573"/>
    </source>
</evidence>
<dbReference type="InterPro" id="IPR036390">
    <property type="entry name" value="WH_DNA-bd_sf"/>
</dbReference>
<dbReference type="Pfam" id="PF00392">
    <property type="entry name" value="GntR"/>
    <property type="match status" value="1"/>
</dbReference>
<organism evidence="7 8">
    <name type="scientific">Pseudomonas machongensis</name>
    <dbReference type="NCBI Taxonomy" id="3110229"/>
    <lineage>
        <taxon>Bacteria</taxon>
        <taxon>Pseudomonadati</taxon>
        <taxon>Pseudomonadota</taxon>
        <taxon>Gammaproteobacteria</taxon>
        <taxon>Pseudomonadales</taxon>
        <taxon>Pseudomonadaceae</taxon>
        <taxon>Pseudomonas</taxon>
    </lineage>
</organism>
<dbReference type="GO" id="GO:0008483">
    <property type="term" value="F:transaminase activity"/>
    <property type="evidence" value="ECO:0007669"/>
    <property type="project" value="UniProtKB-KW"/>
</dbReference>
<dbReference type="InterPro" id="IPR036388">
    <property type="entry name" value="WH-like_DNA-bd_sf"/>
</dbReference>
<dbReference type="Pfam" id="PF00155">
    <property type="entry name" value="Aminotran_1_2"/>
    <property type="match status" value="1"/>
</dbReference>